<dbReference type="EMBL" id="CP019964">
    <property type="protein sequence ID" value="ASI13812.1"/>
    <property type="molecule type" value="Genomic_DNA"/>
</dbReference>
<feature type="binding site" evidence="7">
    <location>
        <position position="280"/>
    </location>
    <ligand>
        <name>Zn(2+)</name>
        <dbReference type="ChEBI" id="CHEBI:29105"/>
        <label>2</label>
    </ligand>
</feature>
<feature type="domain" description="Xylose isomerase-like TIM barrel" evidence="9">
    <location>
        <begin position="49"/>
        <end position="299"/>
    </location>
</feature>
<evidence type="ECO:0000259" key="9">
    <source>
        <dbReference type="Pfam" id="PF01261"/>
    </source>
</evidence>
<dbReference type="PROSITE" id="PS00731">
    <property type="entry name" value="AP_NUCLEASE_F2_3"/>
    <property type="match status" value="1"/>
</dbReference>
<dbReference type="SMART" id="SM00518">
    <property type="entry name" value="AP2Ec"/>
    <property type="match status" value="1"/>
</dbReference>
<dbReference type="InterPro" id="IPR036237">
    <property type="entry name" value="Xyl_isomerase-like_sf"/>
</dbReference>
<dbReference type="Proteomes" id="UP000197679">
    <property type="component" value="Chromosome"/>
</dbReference>
<proteinExistence type="inferred from homology"/>
<dbReference type="GO" id="GO:0008833">
    <property type="term" value="F:deoxyribonuclease IV (phage-T4-induced) activity"/>
    <property type="evidence" value="ECO:0007669"/>
    <property type="project" value="UniProtKB-UniRule"/>
</dbReference>
<dbReference type="PANTHER" id="PTHR21445:SF0">
    <property type="entry name" value="APURINIC-APYRIMIDINIC ENDONUCLEASE"/>
    <property type="match status" value="1"/>
</dbReference>
<keyword evidence="5 7" id="KW-0862">Zinc</keyword>
<comment type="similarity">
    <text evidence="1 7">Belongs to the AP endonuclease 2 family.</text>
</comment>
<feature type="binding site" evidence="7">
    <location>
        <position position="92"/>
    </location>
    <ligand>
        <name>Zn(2+)</name>
        <dbReference type="ChEBI" id="CHEBI:29105"/>
        <label>1</label>
    </ligand>
</feature>
<dbReference type="SUPFAM" id="SSF51658">
    <property type="entry name" value="Xylose isomerase-like"/>
    <property type="match status" value="1"/>
</dbReference>
<dbReference type="KEGG" id="marh:Mia14_0498"/>
<evidence type="ECO:0000256" key="1">
    <source>
        <dbReference type="ARBA" id="ARBA00005340"/>
    </source>
</evidence>
<evidence type="ECO:0000256" key="3">
    <source>
        <dbReference type="ARBA" id="ARBA00022763"/>
    </source>
</evidence>
<comment type="catalytic activity">
    <reaction evidence="7">
        <text>Endonucleolytic cleavage to 5'-phosphooligonucleotide end-products.</text>
        <dbReference type="EC" id="3.1.21.2"/>
    </reaction>
</comment>
<evidence type="ECO:0000256" key="8">
    <source>
        <dbReference type="SAM" id="MobiDB-lite"/>
    </source>
</evidence>
<keyword evidence="3 7" id="KW-0227">DNA damage</keyword>
<evidence type="ECO:0000313" key="11">
    <source>
        <dbReference type="Proteomes" id="UP000197679"/>
    </source>
</evidence>
<evidence type="ECO:0000256" key="6">
    <source>
        <dbReference type="ARBA" id="ARBA00023204"/>
    </source>
</evidence>
<comment type="cofactor">
    <cofactor evidence="7">
        <name>Zn(2+)</name>
        <dbReference type="ChEBI" id="CHEBI:29105"/>
    </cofactor>
    <text evidence="7">Binds 3 Zn(2+) ions.</text>
</comment>
<dbReference type="NCBIfam" id="TIGR00587">
    <property type="entry name" value="nfo"/>
    <property type="match status" value="1"/>
</dbReference>
<name>A0A218NMX4_9ARCH</name>
<feature type="binding site" evidence="7">
    <location>
        <position position="248"/>
    </location>
    <ligand>
        <name>Zn(2+)</name>
        <dbReference type="ChEBI" id="CHEBI:29105"/>
        <label>3</label>
    </ligand>
</feature>
<dbReference type="Pfam" id="PF01261">
    <property type="entry name" value="AP_endonuc_2"/>
    <property type="match status" value="1"/>
</dbReference>
<accession>A0A218NMX4</accession>
<evidence type="ECO:0000313" key="10">
    <source>
        <dbReference type="EMBL" id="ASI13812.1"/>
    </source>
</evidence>
<dbReference type="InterPro" id="IPR013022">
    <property type="entry name" value="Xyl_isomerase-like_TIM-brl"/>
</dbReference>
<feature type="compositionally biased region" description="Polar residues" evidence="8">
    <location>
        <begin position="1"/>
        <end position="15"/>
    </location>
</feature>
<gene>
    <name evidence="7" type="primary">nfo</name>
    <name evidence="10" type="ORF">Mia14_0498</name>
</gene>
<keyword evidence="2 7" id="KW-0479">Metal-binding</keyword>
<feature type="binding site" evidence="7">
    <location>
        <position position="202"/>
    </location>
    <ligand>
        <name>Zn(2+)</name>
        <dbReference type="ChEBI" id="CHEBI:29105"/>
        <label>3</label>
    </ligand>
</feature>
<dbReference type="RefSeq" id="WP_088820055.1">
    <property type="nucleotide sequence ID" value="NZ_CP019964.1"/>
</dbReference>
<feature type="binding site" evidence="7">
    <location>
        <position position="166"/>
    </location>
    <ligand>
        <name>Zn(2+)</name>
        <dbReference type="ChEBI" id="CHEBI:29105"/>
        <label>1</label>
    </ligand>
</feature>
<dbReference type="GeneID" id="33314056"/>
<sequence length="314" mass="34965">MAGINQVKQSKYSNLSRKKSGKGKDVDIRLGFHMSVAGSVSNAPLSAGKMGYGDFQFFPSSPRTWKHSPIKDEDISLFKEYTKKFDLMAFAHLPYLFNLASKSREQRSKSIGMLNDNLERCDVLGVRYLVVHLGSHMGSGFKEGRKRISDSLNEGLEKHNAMILFENTAGYRNGMGSSMPEIADISDNVNDRNIGLCLDTCHAFAAGYDLRSEKGVSRLADEIGDFGKRRLKLVHLNDAKYDLGSGLDRHWHLGKGKIGEKGFVNLFENPLFQKGCFVMETPVSSEGDEEYNYNEAVKIIEIAGKNSGKELSCR</sequence>
<dbReference type="PROSITE" id="PS51432">
    <property type="entry name" value="AP_NUCLEASE_F2_4"/>
    <property type="match status" value="1"/>
</dbReference>
<dbReference type="GO" id="GO:0006284">
    <property type="term" value="P:base-excision repair"/>
    <property type="evidence" value="ECO:0007669"/>
    <property type="project" value="TreeGrafter"/>
</dbReference>
<dbReference type="PROSITE" id="PS00730">
    <property type="entry name" value="AP_NUCLEASE_F2_2"/>
    <property type="match status" value="1"/>
</dbReference>
<feature type="region of interest" description="Disordered" evidence="8">
    <location>
        <begin position="1"/>
        <end position="23"/>
    </location>
</feature>
<dbReference type="PANTHER" id="PTHR21445">
    <property type="entry name" value="ENDONUCLEASE IV ENDODEOXYRIBONUCLEASE IV"/>
    <property type="match status" value="1"/>
</dbReference>
<dbReference type="GO" id="GO:0008081">
    <property type="term" value="F:phosphoric diester hydrolase activity"/>
    <property type="evidence" value="ECO:0007669"/>
    <property type="project" value="TreeGrafter"/>
</dbReference>
<feature type="binding site" evidence="7">
    <location>
        <position position="132"/>
    </location>
    <ligand>
        <name>Zn(2+)</name>
        <dbReference type="ChEBI" id="CHEBI:29105"/>
        <label>1</label>
    </ligand>
</feature>
<dbReference type="HAMAP" id="MF_00152">
    <property type="entry name" value="Nfo"/>
    <property type="match status" value="1"/>
</dbReference>
<dbReference type="FunFam" id="3.20.20.150:FF:000001">
    <property type="entry name" value="Probable endonuclease 4"/>
    <property type="match status" value="1"/>
</dbReference>
<evidence type="ECO:0000256" key="5">
    <source>
        <dbReference type="ARBA" id="ARBA00022833"/>
    </source>
</evidence>
<dbReference type="Gene3D" id="3.20.20.150">
    <property type="entry name" value="Divalent-metal-dependent TIM barrel enzymes"/>
    <property type="match status" value="1"/>
</dbReference>
<keyword evidence="4 7" id="KW-0378">Hydrolase</keyword>
<feature type="binding site" evidence="7">
    <location>
        <position position="250"/>
    </location>
    <ligand>
        <name>Zn(2+)</name>
        <dbReference type="ChEBI" id="CHEBI:29105"/>
        <label>3</label>
    </ligand>
</feature>
<dbReference type="InterPro" id="IPR018246">
    <property type="entry name" value="AP_endonuc_F2_Zn_BS"/>
</dbReference>
<feature type="binding site" evidence="7">
    <location>
        <position position="235"/>
    </location>
    <ligand>
        <name>Zn(2+)</name>
        <dbReference type="ChEBI" id="CHEBI:29105"/>
        <label>2</label>
    </ligand>
</feature>
<feature type="binding site" evidence="7">
    <location>
        <position position="199"/>
    </location>
    <ligand>
        <name>Zn(2+)</name>
        <dbReference type="ChEBI" id="CHEBI:29105"/>
        <label>2</label>
    </ligand>
</feature>
<dbReference type="GO" id="GO:0003906">
    <property type="term" value="F:DNA-(apurinic or apyrimidinic site) endonuclease activity"/>
    <property type="evidence" value="ECO:0007669"/>
    <property type="project" value="TreeGrafter"/>
</dbReference>
<keyword evidence="6 7" id="KW-0234">DNA repair</keyword>
<dbReference type="EC" id="3.1.21.2" evidence="7"/>
<protein>
    <recommendedName>
        <fullName evidence="7">Probable endonuclease 4</fullName>
        <ecNumber evidence="7">3.1.21.2</ecNumber>
    </recommendedName>
    <alternativeName>
        <fullName evidence="7">Endodeoxyribonuclease IV</fullName>
    </alternativeName>
    <alternativeName>
        <fullName evidence="7">Endonuclease IV</fullName>
    </alternativeName>
</protein>
<keyword evidence="7" id="KW-0540">Nuclease</keyword>
<evidence type="ECO:0000256" key="4">
    <source>
        <dbReference type="ARBA" id="ARBA00022801"/>
    </source>
</evidence>
<dbReference type="CDD" id="cd00019">
    <property type="entry name" value="AP2Ec"/>
    <property type="match status" value="1"/>
</dbReference>
<dbReference type="GO" id="GO:0003677">
    <property type="term" value="F:DNA binding"/>
    <property type="evidence" value="ECO:0007669"/>
    <property type="project" value="InterPro"/>
</dbReference>
<dbReference type="OrthoDB" id="33250at2157"/>
<evidence type="ECO:0000256" key="7">
    <source>
        <dbReference type="HAMAP-Rule" id="MF_00152"/>
    </source>
</evidence>
<keyword evidence="7 10" id="KW-0255">Endonuclease</keyword>
<dbReference type="GO" id="GO:0008270">
    <property type="term" value="F:zinc ion binding"/>
    <property type="evidence" value="ECO:0007669"/>
    <property type="project" value="UniProtKB-UniRule"/>
</dbReference>
<organism evidence="10 11">
    <name type="scientific">Candidatus Mancarchaeum acidiphilum</name>
    <dbReference type="NCBI Taxonomy" id="1920749"/>
    <lineage>
        <taxon>Archaea</taxon>
        <taxon>Candidatus Micrarchaeota</taxon>
        <taxon>Candidatus Mancarchaeum</taxon>
    </lineage>
</organism>
<dbReference type="InterPro" id="IPR001719">
    <property type="entry name" value="AP_endonuc_2"/>
</dbReference>
<keyword evidence="11" id="KW-1185">Reference proteome</keyword>
<feature type="binding site" evidence="7">
    <location>
        <position position="166"/>
    </location>
    <ligand>
        <name>Zn(2+)</name>
        <dbReference type="ChEBI" id="CHEBI:29105"/>
        <label>2</label>
    </ligand>
</feature>
<comment type="function">
    <text evidence="7">Endonuclease IV plays a role in DNA repair. It cleaves phosphodiester bonds at apurinic or apyrimidinic (AP) sites, generating a 3'-hydroxyl group and a 5'-terminal sugar phosphate.</text>
</comment>
<dbReference type="AlphaFoldDB" id="A0A218NMX4"/>
<evidence type="ECO:0000256" key="2">
    <source>
        <dbReference type="ARBA" id="ARBA00022723"/>
    </source>
</evidence>
<reference evidence="10 11" key="1">
    <citation type="journal article" date="2017" name="Nat. Commun.">
        <title>'ARMAN' archaea depend on association with euryarchaeal host in culture and in situ.</title>
        <authorList>
            <person name="Golyshina O."/>
            <person name="Toshchakov S."/>
            <person name="Makarova K."/>
            <person name="Gavrilov S."/>
            <person name="Korzhenkov A."/>
            <person name="La Cono V."/>
            <person name="Arcadi E."/>
            <person name="Nechitaylo T."/>
            <person name="Ferrer M."/>
            <person name="Kublanov I."/>
            <person name="Wolf Y."/>
            <person name="Yakimov M."/>
            <person name="Golyshin P."/>
            <person name="Slesarev A."/>
            <person name="Kozyavkin S."/>
        </authorList>
    </citation>
    <scope>NUCLEOTIDE SEQUENCE [LARGE SCALE GENOMIC DNA]</scope>
    <source>
        <strain evidence="10 11">Mia14</strain>
    </source>
</reference>